<organism evidence="1 2">
    <name type="scientific">Actinoplanes derwentensis</name>
    <dbReference type="NCBI Taxonomy" id="113562"/>
    <lineage>
        <taxon>Bacteria</taxon>
        <taxon>Bacillati</taxon>
        <taxon>Actinomycetota</taxon>
        <taxon>Actinomycetes</taxon>
        <taxon>Micromonosporales</taxon>
        <taxon>Micromonosporaceae</taxon>
        <taxon>Actinoplanes</taxon>
    </lineage>
</organism>
<evidence type="ECO:0000313" key="1">
    <source>
        <dbReference type="EMBL" id="SDT28981.1"/>
    </source>
</evidence>
<dbReference type="Proteomes" id="UP000198688">
    <property type="component" value="Chromosome I"/>
</dbReference>
<proteinExistence type="predicted"/>
<accession>A0A1H1Z5E9</accession>
<dbReference type="EMBL" id="LT629758">
    <property type="protein sequence ID" value="SDT28981.1"/>
    <property type="molecule type" value="Genomic_DNA"/>
</dbReference>
<protein>
    <submittedName>
        <fullName evidence="1">Uncharacterized protein</fullName>
    </submittedName>
</protein>
<dbReference type="OrthoDB" id="3824872at2"/>
<reference evidence="1 2" key="1">
    <citation type="submission" date="2016-10" db="EMBL/GenBank/DDBJ databases">
        <authorList>
            <person name="de Groot N.N."/>
        </authorList>
    </citation>
    <scope>NUCLEOTIDE SEQUENCE [LARGE SCALE GENOMIC DNA]</scope>
    <source>
        <strain evidence="1 2">DSM 43941</strain>
    </source>
</reference>
<dbReference type="RefSeq" id="WP_092545332.1">
    <property type="nucleotide sequence ID" value="NZ_BOMJ01000001.1"/>
</dbReference>
<dbReference type="STRING" id="113562.SAMN04489716_3151"/>
<keyword evidence="2" id="KW-1185">Reference proteome</keyword>
<gene>
    <name evidence="1" type="ORF">SAMN04489716_3151</name>
</gene>
<evidence type="ECO:0000313" key="2">
    <source>
        <dbReference type="Proteomes" id="UP000198688"/>
    </source>
</evidence>
<name>A0A1H1Z5E9_9ACTN</name>
<sequence length="258" mass="27911">MTYVDEIVSSALALSYAARWDQALRLLDAFPADARTAAAAAEVAAECDWHTGSALGLARLETADRICGPTWDLAFLRLKHDYMTALRGPDGYRFGPDGKDPQVLTEMRARCGRLATETTSLVRQGWAHMYLGLIADNHFAQRDVSPRHYELALRAATGGGDDLLAREALRHLGDHDRNRGDLTSAGQRWELATTLGARSGLVCGTLAQQMLLAVLARDLGDDSGADRLAGEIARWARALGLPRLTQQADSFLAGARAA</sequence>
<dbReference type="AlphaFoldDB" id="A0A1H1Z5E9"/>